<dbReference type="AlphaFoldDB" id="A0A2P6V9A9"/>
<reference evidence="1 2" key="1">
    <citation type="journal article" date="2018" name="Plant J.">
        <title>Genome sequences of Chlorella sorokiniana UTEX 1602 and Micractinium conductrix SAG 241.80: implications to maltose excretion by a green alga.</title>
        <authorList>
            <person name="Arriola M.B."/>
            <person name="Velmurugan N."/>
            <person name="Zhang Y."/>
            <person name="Plunkett M.H."/>
            <person name="Hondzo H."/>
            <person name="Barney B.M."/>
        </authorList>
    </citation>
    <scope>NUCLEOTIDE SEQUENCE [LARGE SCALE GENOMIC DNA]</scope>
    <source>
        <strain evidence="1 2">SAG 241.80</strain>
    </source>
</reference>
<dbReference type="EMBL" id="LHPF02000018">
    <property type="protein sequence ID" value="PSC70669.1"/>
    <property type="molecule type" value="Genomic_DNA"/>
</dbReference>
<keyword evidence="2" id="KW-1185">Reference proteome</keyword>
<protein>
    <submittedName>
        <fullName evidence="1">Trichothecene 3-O-acetyltransferase</fullName>
    </submittedName>
</protein>
<proteinExistence type="predicted"/>
<evidence type="ECO:0000313" key="2">
    <source>
        <dbReference type="Proteomes" id="UP000239649"/>
    </source>
</evidence>
<accession>A0A2P6V9A9</accession>
<dbReference type="Gene3D" id="3.30.559.10">
    <property type="entry name" value="Chloramphenicol acetyltransferase-like domain"/>
    <property type="match status" value="2"/>
</dbReference>
<comment type="caution">
    <text evidence="1">The sequence shown here is derived from an EMBL/GenBank/DDBJ whole genome shotgun (WGS) entry which is preliminary data.</text>
</comment>
<dbReference type="Proteomes" id="UP000239649">
    <property type="component" value="Unassembled WGS sequence"/>
</dbReference>
<dbReference type="InterPro" id="IPR023213">
    <property type="entry name" value="CAT-like_dom_sf"/>
</dbReference>
<dbReference type="GO" id="GO:0016740">
    <property type="term" value="F:transferase activity"/>
    <property type="evidence" value="ECO:0007669"/>
    <property type="project" value="UniProtKB-KW"/>
</dbReference>
<sequence length="420" mass="42718">MAAAEQPAKRGSADLLPWSVTAEQLVAPPPPPAAAQPPLELSVVDRIAVPTAFLHQTFVFEQALDADRLGAALAEVLALLPTLSCCANKGQDGEWALAAPGAGALLTLGTSAAALQRLAPLPLPPLAPQADLGGELFGHLPPTLPASDPAAAAATPLLQVALFAALAAKPPLQALTLHVSAARLAALKEQAMAELAAAGSTADAAGDGQQGTCAGAWVSSNDALMAWLWKALAALPCRRGAVTPFNLALDMRSRMQLPTAHPTLPRWVYGNLATSAFCPELDAAALPLGQVALALRQTVVSDAGKFAGDVAYATQHAASGGSCSALAILPVLRILEAASAGQVPVLMASQWALDHARDVDFGGQLPLAAAASFGSALMFPVAVSQAAPPAAGGGIMLHLWLWPDEARELTAALMADTSWA</sequence>
<evidence type="ECO:0000313" key="1">
    <source>
        <dbReference type="EMBL" id="PSC70669.1"/>
    </source>
</evidence>
<name>A0A2P6V9A9_9CHLO</name>
<organism evidence="1 2">
    <name type="scientific">Micractinium conductrix</name>
    <dbReference type="NCBI Taxonomy" id="554055"/>
    <lineage>
        <taxon>Eukaryota</taxon>
        <taxon>Viridiplantae</taxon>
        <taxon>Chlorophyta</taxon>
        <taxon>core chlorophytes</taxon>
        <taxon>Trebouxiophyceae</taxon>
        <taxon>Chlorellales</taxon>
        <taxon>Chlorellaceae</taxon>
        <taxon>Chlorella clade</taxon>
        <taxon>Micractinium</taxon>
    </lineage>
</organism>
<gene>
    <name evidence="1" type="ORF">C2E20_5860</name>
</gene>